<evidence type="ECO:0000313" key="2">
    <source>
        <dbReference type="WBParaSite" id="jg5621"/>
    </source>
</evidence>
<evidence type="ECO:0000313" key="1">
    <source>
        <dbReference type="Proteomes" id="UP000887574"/>
    </source>
</evidence>
<name>A0A915EDU5_9BILA</name>
<dbReference type="WBParaSite" id="jg5621">
    <property type="protein sequence ID" value="jg5621"/>
    <property type="gene ID" value="jg5621"/>
</dbReference>
<accession>A0A915EDU5</accession>
<dbReference type="AlphaFoldDB" id="A0A915EDU5"/>
<sequence length="165" mass="17507">MSELCVGTTSGQYFTVLGEDLVSVDLYPYCIKTSVPSTTSTHSSTSSQVVVPNHFQYTLDDGICVSQCFCNECEDTTNTINNVDTVTTTYSIQLLRCVNETDTDGITNGGVNHTCANQLNADGKLSLLGLVSPYVNVASIGCGGCPNPAAQCGPFIAPYAQVFKH</sequence>
<reference evidence="2" key="1">
    <citation type="submission" date="2022-11" db="UniProtKB">
        <authorList>
            <consortium name="WormBaseParasite"/>
        </authorList>
    </citation>
    <scope>IDENTIFICATION</scope>
</reference>
<dbReference type="Proteomes" id="UP000887574">
    <property type="component" value="Unplaced"/>
</dbReference>
<organism evidence="1 2">
    <name type="scientific">Ditylenchus dipsaci</name>
    <dbReference type="NCBI Taxonomy" id="166011"/>
    <lineage>
        <taxon>Eukaryota</taxon>
        <taxon>Metazoa</taxon>
        <taxon>Ecdysozoa</taxon>
        <taxon>Nematoda</taxon>
        <taxon>Chromadorea</taxon>
        <taxon>Rhabditida</taxon>
        <taxon>Tylenchina</taxon>
        <taxon>Tylenchomorpha</taxon>
        <taxon>Sphaerularioidea</taxon>
        <taxon>Anguinidae</taxon>
        <taxon>Anguininae</taxon>
        <taxon>Ditylenchus</taxon>
    </lineage>
</organism>
<proteinExistence type="predicted"/>
<keyword evidence="1" id="KW-1185">Reference proteome</keyword>
<protein>
    <submittedName>
        <fullName evidence="2">Uncharacterized protein</fullName>
    </submittedName>
</protein>